<dbReference type="eggNOG" id="COG5360">
    <property type="taxonomic scope" value="Bacteria"/>
</dbReference>
<dbReference type="Gene3D" id="1.50.10.100">
    <property type="entry name" value="Chondroitin AC/alginate lyase"/>
    <property type="match status" value="1"/>
</dbReference>
<keyword evidence="8" id="KW-1185">Reference proteome</keyword>
<comment type="subcellular location">
    <subcellularLocation>
        <location evidence="1">Periplasm</location>
    </subcellularLocation>
</comment>
<dbReference type="GO" id="GO:0042597">
    <property type="term" value="C:periplasmic space"/>
    <property type="evidence" value="ECO:0007669"/>
    <property type="project" value="UniProtKB-SubCell"/>
</dbReference>
<dbReference type="AlphaFoldDB" id="I9S913"/>
<keyword evidence="4" id="KW-0456">Lyase</keyword>
<dbReference type="STRING" id="997884.HMPREF1068_01420"/>
<protein>
    <submittedName>
        <fullName evidence="7">Uncharacterized protein</fullName>
    </submittedName>
</protein>
<keyword evidence="2" id="KW-0732">Signal</keyword>
<gene>
    <name evidence="7" type="ORF">HMPREF1068_01420</name>
</gene>
<dbReference type="RefSeq" id="WP_007484424.1">
    <property type="nucleotide sequence ID" value="NZ_JH724314.1"/>
</dbReference>
<evidence type="ECO:0000313" key="7">
    <source>
        <dbReference type="EMBL" id="EIY51873.1"/>
    </source>
</evidence>
<keyword evidence="3" id="KW-0574">Periplasm</keyword>
<evidence type="ECO:0000259" key="6">
    <source>
        <dbReference type="Pfam" id="PF16889"/>
    </source>
</evidence>
<dbReference type="InterPro" id="IPR008929">
    <property type="entry name" value="Chondroitin_lyas"/>
</dbReference>
<comment type="caution">
    <text evidence="7">The sequence shown here is derived from an EMBL/GenBank/DDBJ whole genome shotgun (WGS) entry which is preliminary data.</text>
</comment>
<proteinExistence type="predicted"/>
<reference evidence="7 8" key="1">
    <citation type="submission" date="2012-02" db="EMBL/GenBank/DDBJ databases">
        <title>The Genome Sequence of Bacteroides nordii CL02T12C05.</title>
        <authorList>
            <consortium name="The Broad Institute Genome Sequencing Platform"/>
            <person name="Earl A."/>
            <person name="Ward D."/>
            <person name="Feldgarden M."/>
            <person name="Gevers D."/>
            <person name="Zitomersky N.L."/>
            <person name="Coyne M.J."/>
            <person name="Comstock L.E."/>
            <person name="Young S.K."/>
            <person name="Zeng Q."/>
            <person name="Gargeya S."/>
            <person name="Fitzgerald M."/>
            <person name="Haas B."/>
            <person name="Abouelleil A."/>
            <person name="Alvarado L."/>
            <person name="Arachchi H.M."/>
            <person name="Berlin A."/>
            <person name="Chapman S.B."/>
            <person name="Gearin G."/>
            <person name="Goldberg J."/>
            <person name="Griggs A."/>
            <person name="Gujja S."/>
            <person name="Hansen M."/>
            <person name="Heiman D."/>
            <person name="Howarth C."/>
            <person name="Larimer J."/>
            <person name="Lui A."/>
            <person name="MacDonald P.J.P."/>
            <person name="McCowen C."/>
            <person name="Montmayeur A."/>
            <person name="Murphy C."/>
            <person name="Neiman D."/>
            <person name="Pearson M."/>
            <person name="Priest M."/>
            <person name="Roberts A."/>
            <person name="Saif S."/>
            <person name="Shea T."/>
            <person name="Sisk P."/>
            <person name="Stolte C."/>
            <person name="Sykes S."/>
            <person name="Wortman J."/>
            <person name="Nusbaum C."/>
            <person name="Birren B."/>
        </authorList>
    </citation>
    <scope>NUCLEOTIDE SEQUENCE [LARGE SCALE GENOMIC DNA]</scope>
    <source>
        <strain evidence="7 8">CL02T12C05</strain>
    </source>
</reference>
<dbReference type="GO" id="GO:0016829">
    <property type="term" value="F:lyase activity"/>
    <property type="evidence" value="ECO:0007669"/>
    <property type="project" value="UniProtKB-KW"/>
</dbReference>
<dbReference type="PANTHER" id="PTHR39210">
    <property type="entry name" value="HEPARIN-SULFATE LYASE"/>
    <property type="match status" value="1"/>
</dbReference>
<dbReference type="InterPro" id="IPR031680">
    <property type="entry name" value="Hepar_II_III_N"/>
</dbReference>
<dbReference type="HOGENOM" id="CLU_022012_0_0_10"/>
<name>I9S913_9BACE</name>
<evidence type="ECO:0000256" key="3">
    <source>
        <dbReference type="ARBA" id="ARBA00022764"/>
    </source>
</evidence>
<dbReference type="GeneID" id="69501080"/>
<dbReference type="Proteomes" id="UP000003089">
    <property type="component" value="Unassembled WGS sequence"/>
</dbReference>
<organism evidence="7 8">
    <name type="scientific">Bacteroides nordii CL02T12C05</name>
    <dbReference type="NCBI Taxonomy" id="997884"/>
    <lineage>
        <taxon>Bacteria</taxon>
        <taxon>Pseudomonadati</taxon>
        <taxon>Bacteroidota</taxon>
        <taxon>Bacteroidia</taxon>
        <taxon>Bacteroidales</taxon>
        <taxon>Bacteroidaceae</taxon>
        <taxon>Bacteroides</taxon>
    </lineage>
</organism>
<dbReference type="EMBL" id="AGXS01000015">
    <property type="protein sequence ID" value="EIY51873.1"/>
    <property type="molecule type" value="Genomic_DNA"/>
</dbReference>
<feature type="domain" description="Heparin-sulfate lyase N-terminal" evidence="6">
    <location>
        <begin position="106"/>
        <end position="344"/>
    </location>
</feature>
<dbReference type="PATRIC" id="fig|997884.3.peg.1443"/>
<feature type="domain" description="Heparinase II/III-like C-terminal" evidence="5">
    <location>
        <begin position="424"/>
        <end position="617"/>
    </location>
</feature>
<evidence type="ECO:0000256" key="4">
    <source>
        <dbReference type="ARBA" id="ARBA00023239"/>
    </source>
</evidence>
<dbReference type="InterPro" id="IPR012480">
    <property type="entry name" value="Hepar_II_III_C"/>
</dbReference>
<dbReference type="PANTHER" id="PTHR39210:SF1">
    <property type="entry name" value="HEPARIN-SULFATE LYASE"/>
    <property type="match status" value="1"/>
</dbReference>
<dbReference type="Pfam" id="PF16889">
    <property type="entry name" value="Hepar_II_III_N"/>
    <property type="match status" value="1"/>
</dbReference>
<dbReference type="Gene3D" id="2.70.98.70">
    <property type="match status" value="1"/>
</dbReference>
<evidence type="ECO:0000259" key="5">
    <source>
        <dbReference type="Pfam" id="PF07940"/>
    </source>
</evidence>
<evidence type="ECO:0000313" key="8">
    <source>
        <dbReference type="Proteomes" id="UP000003089"/>
    </source>
</evidence>
<dbReference type="SUPFAM" id="SSF48230">
    <property type="entry name" value="Chondroitin AC/alginate lyase"/>
    <property type="match status" value="1"/>
</dbReference>
<sequence length="629" mass="72253">MNDKIKYFIPKIKNRIPIYVAKLNEHLPVDKISLMGIDSITGKVDFLERLEAMLGADLPDIVRSVGEEDYSSILRSAEETKQHIFNVLGSGPVKMEPINWSREIKTGFEWPVGVYYLKIRVLTPKGVDIKIPWEISRCHHLLWMAEAYCLTGDESYAEEVVEQIRHWIEHNPLMYSVNWTCAMDVSIRAVNWMYTLIMIGTSKTFTDEFAKEVFHSLYQHLFFINRNLEKCVPYSNNHYFSDIVGQLFLGQLFATTRYGKRTLRRAIKEYCKEVEIQVFPSGVNYERSISYHRLMTELVIYPYYMLIRTGHTLPKIIADRLSHMLGYINQYTMGNGCSPMVSDNDDGRLLPLVPIPFMQHAYLVNVDSLDSRLISVGCEWLVPAYESIQSDVHVDANLAILKKDSMYIFTSCFHRWRYDTFKNSYIGTHLHNDLLSFVFADGDIPVIVDAGAYCYTSDIDTWKSFRTAKKHNTIIVDGEEPNKLGNSAFLMKYNSNAKPMVLLLGDVEHCEGEYTTIEGQMTHRREFDLASDCLKITDHLTKAGARHKAYMSFHFAESVETTIEEGQIVMLSCGEKKYKLDINSASAVHLCIEDDTLSPSFGVLVESKTLVVEFEFDEHADCVTVIERQ</sequence>
<accession>I9S913</accession>
<evidence type="ECO:0000256" key="2">
    <source>
        <dbReference type="ARBA" id="ARBA00022729"/>
    </source>
</evidence>
<dbReference type="Pfam" id="PF07940">
    <property type="entry name" value="Hepar_II_III_C"/>
    <property type="match status" value="1"/>
</dbReference>
<evidence type="ECO:0000256" key="1">
    <source>
        <dbReference type="ARBA" id="ARBA00004418"/>
    </source>
</evidence>